<evidence type="ECO:0000256" key="6">
    <source>
        <dbReference type="ARBA" id="ARBA00022519"/>
    </source>
</evidence>
<dbReference type="Proteomes" id="UP000244930">
    <property type="component" value="Chromosome"/>
</dbReference>
<comment type="subcellular location">
    <subcellularLocation>
        <location evidence="1">Cell inner membrane</location>
        <topology evidence="1">Multi-pass membrane protein</topology>
    </subcellularLocation>
    <subcellularLocation>
        <location evidence="12">Membrane</location>
        <topology evidence="12">Multi-pass membrane protein</topology>
    </subcellularLocation>
</comment>
<sequence length="249" mass="26813">METQAFGLAHLWTQSDFAIRAVAAILLLMSITSWYLILTRGLRQLRARRSEGAVDAFWAAPSLKSGLQRLNEQAPDSPFEALAQQGAAAAEHLRQHSHRETLGGTMNTDEFITRALRKSISMSTSSLESGQTMLASIGSTAPFIGLFGTVWGIYHALVNISVSGMATLDKVAGPVGEALIMTAFGLFVAIPAVLAYNAFTRANRVELSELDAFAHDLHAWFCTGARIAPVNGRTQPRAETARLPSTEAA</sequence>
<dbReference type="RefSeq" id="WP_108950620.1">
    <property type="nucleotide sequence ID" value="NZ_CP022187.1"/>
</dbReference>
<dbReference type="InterPro" id="IPR002898">
    <property type="entry name" value="MotA_ExbB_proton_chnl"/>
</dbReference>
<feature type="transmembrane region" description="Helical" evidence="13">
    <location>
        <begin position="132"/>
        <end position="158"/>
    </location>
</feature>
<accession>A0A2U8GTK6</accession>
<keyword evidence="5" id="KW-1003">Cell membrane</keyword>
<name>A0A2U8GTK6_9RHOO</name>
<keyword evidence="9 13" id="KW-1133">Transmembrane helix</keyword>
<protein>
    <recommendedName>
        <fullName evidence="3">Biopolymer transport protein ExbB</fullName>
    </recommendedName>
</protein>
<keyword evidence="4 12" id="KW-0813">Transport</keyword>
<dbReference type="GO" id="GO:0005886">
    <property type="term" value="C:plasma membrane"/>
    <property type="evidence" value="ECO:0007669"/>
    <property type="project" value="UniProtKB-SubCell"/>
</dbReference>
<dbReference type="PANTHER" id="PTHR30625:SF14">
    <property type="entry name" value="BIOPOLYMER TRANSPORT PROTEIN EXBB"/>
    <property type="match status" value="1"/>
</dbReference>
<evidence type="ECO:0000256" key="2">
    <source>
        <dbReference type="ARBA" id="ARBA00011471"/>
    </source>
</evidence>
<comment type="function">
    <text evidence="11">Involved in the TonB-dependent energy-dependent transport of various receptor-bound substrates. Protects ExbD from proteolytic degradation and functionally stabilizes TonB.</text>
</comment>
<comment type="subunit">
    <text evidence="2">The accessory proteins ExbB and ExbD seem to form a complex with TonB.</text>
</comment>
<dbReference type="PANTHER" id="PTHR30625">
    <property type="entry name" value="PROTEIN TOLQ"/>
    <property type="match status" value="1"/>
</dbReference>
<evidence type="ECO:0000256" key="8">
    <source>
        <dbReference type="ARBA" id="ARBA00022927"/>
    </source>
</evidence>
<evidence type="ECO:0000256" key="3">
    <source>
        <dbReference type="ARBA" id="ARBA00022093"/>
    </source>
</evidence>
<evidence type="ECO:0000256" key="10">
    <source>
        <dbReference type="ARBA" id="ARBA00023136"/>
    </source>
</evidence>
<feature type="transmembrane region" description="Helical" evidence="13">
    <location>
        <begin position="17"/>
        <end position="38"/>
    </location>
</feature>
<reference evidence="15 16" key="1">
    <citation type="submission" date="2017-06" db="EMBL/GenBank/DDBJ databases">
        <title>Azoarcus.</title>
        <authorList>
            <person name="Woo J.-H."/>
            <person name="Kim H.-S."/>
        </authorList>
    </citation>
    <scope>NUCLEOTIDE SEQUENCE [LARGE SCALE GENOMIC DNA]</scope>
    <source>
        <strain evidence="15 16">TSPY31</strain>
    </source>
</reference>
<evidence type="ECO:0000256" key="13">
    <source>
        <dbReference type="SAM" id="Phobius"/>
    </source>
</evidence>
<keyword evidence="8 12" id="KW-0653">Protein transport</keyword>
<dbReference type="KEGG" id="acom:CEW83_18210"/>
<dbReference type="Pfam" id="PF01618">
    <property type="entry name" value="MotA_ExbB"/>
    <property type="match status" value="1"/>
</dbReference>
<evidence type="ECO:0000256" key="11">
    <source>
        <dbReference type="ARBA" id="ARBA00024816"/>
    </source>
</evidence>
<feature type="domain" description="MotA/TolQ/ExbB proton channel" evidence="14">
    <location>
        <begin position="104"/>
        <end position="210"/>
    </location>
</feature>
<evidence type="ECO:0000256" key="12">
    <source>
        <dbReference type="RuleBase" id="RU004057"/>
    </source>
</evidence>
<evidence type="ECO:0000259" key="14">
    <source>
        <dbReference type="Pfam" id="PF01618"/>
    </source>
</evidence>
<evidence type="ECO:0000313" key="16">
    <source>
        <dbReference type="Proteomes" id="UP000244930"/>
    </source>
</evidence>
<proteinExistence type="inferred from homology"/>
<evidence type="ECO:0000313" key="15">
    <source>
        <dbReference type="EMBL" id="AWI76921.1"/>
    </source>
</evidence>
<evidence type="ECO:0000256" key="9">
    <source>
        <dbReference type="ARBA" id="ARBA00022989"/>
    </source>
</evidence>
<dbReference type="GO" id="GO:0017038">
    <property type="term" value="P:protein import"/>
    <property type="evidence" value="ECO:0007669"/>
    <property type="project" value="TreeGrafter"/>
</dbReference>
<dbReference type="EMBL" id="CP022187">
    <property type="protein sequence ID" value="AWI76921.1"/>
    <property type="molecule type" value="Genomic_DNA"/>
</dbReference>
<organism evidence="15 16">
    <name type="scientific">Parazoarcus communis</name>
    <dbReference type="NCBI Taxonomy" id="41977"/>
    <lineage>
        <taxon>Bacteria</taxon>
        <taxon>Pseudomonadati</taxon>
        <taxon>Pseudomonadota</taxon>
        <taxon>Betaproteobacteria</taxon>
        <taxon>Rhodocyclales</taxon>
        <taxon>Zoogloeaceae</taxon>
        <taxon>Parazoarcus</taxon>
    </lineage>
</organism>
<dbReference type="InterPro" id="IPR050790">
    <property type="entry name" value="ExbB/TolQ_transport"/>
</dbReference>
<gene>
    <name evidence="15" type="ORF">CEW83_18210</name>
</gene>
<keyword evidence="10 13" id="KW-0472">Membrane</keyword>
<evidence type="ECO:0000256" key="1">
    <source>
        <dbReference type="ARBA" id="ARBA00004429"/>
    </source>
</evidence>
<evidence type="ECO:0000256" key="7">
    <source>
        <dbReference type="ARBA" id="ARBA00022692"/>
    </source>
</evidence>
<keyword evidence="6" id="KW-0997">Cell inner membrane</keyword>
<dbReference type="AlphaFoldDB" id="A0A2U8GTK6"/>
<feature type="transmembrane region" description="Helical" evidence="13">
    <location>
        <begin position="178"/>
        <end position="199"/>
    </location>
</feature>
<evidence type="ECO:0000256" key="4">
    <source>
        <dbReference type="ARBA" id="ARBA00022448"/>
    </source>
</evidence>
<keyword evidence="7 13" id="KW-0812">Transmembrane</keyword>
<evidence type="ECO:0000256" key="5">
    <source>
        <dbReference type="ARBA" id="ARBA00022475"/>
    </source>
</evidence>
<keyword evidence="16" id="KW-1185">Reference proteome</keyword>
<comment type="similarity">
    <text evidence="12">Belongs to the exbB/tolQ family.</text>
</comment>